<name>A0AC35U7F2_9BILA</name>
<reference evidence="2" key="1">
    <citation type="submission" date="2016-11" db="UniProtKB">
        <authorList>
            <consortium name="WormBaseParasite"/>
        </authorList>
    </citation>
    <scope>IDENTIFICATION</scope>
    <source>
        <strain evidence="2">KR3021</strain>
    </source>
</reference>
<organism evidence="1 2">
    <name type="scientific">Rhabditophanes sp. KR3021</name>
    <dbReference type="NCBI Taxonomy" id="114890"/>
    <lineage>
        <taxon>Eukaryota</taxon>
        <taxon>Metazoa</taxon>
        <taxon>Ecdysozoa</taxon>
        <taxon>Nematoda</taxon>
        <taxon>Chromadorea</taxon>
        <taxon>Rhabditida</taxon>
        <taxon>Tylenchina</taxon>
        <taxon>Panagrolaimomorpha</taxon>
        <taxon>Strongyloidoidea</taxon>
        <taxon>Alloionematidae</taxon>
        <taxon>Rhabditophanes</taxon>
    </lineage>
</organism>
<dbReference type="WBParaSite" id="RSKR_0000825900.1">
    <property type="protein sequence ID" value="RSKR_0000825900.1"/>
    <property type="gene ID" value="RSKR_0000825900"/>
</dbReference>
<proteinExistence type="predicted"/>
<dbReference type="Proteomes" id="UP000095286">
    <property type="component" value="Unplaced"/>
</dbReference>
<evidence type="ECO:0000313" key="1">
    <source>
        <dbReference type="Proteomes" id="UP000095286"/>
    </source>
</evidence>
<sequence>MLKIISKIRHCAFINVFMCFAFITFFTYIFLISLFERELINPFKINGGFEADKSEAINSNEYLKNSILSIFIIFSISLFCGHLFLYINVPPLVAYLIVGIIIQNIDAIRKSFVVNDYFIEIIRLLSVITIAVKVAYNMHHLHLQKHWKTALIISLPSTIIGCIWITLLTHLYFEIPLLLSICYGLIIGVSAPPIIGNVAEFIRTRKLEDKHEVNQIIGLAASMDNMFCIVCMNIFMDYLNDKEQYHLLITFGHLVSGFIIGLCIGAFVWVFPSNKELLFFASTRTFMCFIATVGLVYYFKFKLWTSTATIAAIVLSFISAIKFRIDAGIGKKPVEQIYLDNIWNYILEPFLFTFEGYYFVFCDFSLKTIGICLLIIISAVIIKTYCTFFFSIHTELKFKERILVSLATTPRSTVQVANSMLILNLGHNNIFNASVESCKNLYATVVLCLLLTNGLTQIILKIAASRLLKSNTSIVPNDYANMKDIVNNNKA</sequence>
<protein>
    <submittedName>
        <fullName evidence="2">Na_H_Exchanger domain-containing protein</fullName>
    </submittedName>
</protein>
<accession>A0AC35U7F2</accession>
<evidence type="ECO:0000313" key="2">
    <source>
        <dbReference type="WBParaSite" id="RSKR_0000825900.1"/>
    </source>
</evidence>